<dbReference type="GO" id="GO:0000981">
    <property type="term" value="F:DNA-binding transcription factor activity, RNA polymerase II-specific"/>
    <property type="evidence" value="ECO:0007669"/>
    <property type="project" value="TreeGrafter"/>
</dbReference>
<dbReference type="SUPFAM" id="SSF57667">
    <property type="entry name" value="beta-beta-alpha zinc fingers"/>
    <property type="match status" value="2"/>
</dbReference>
<dbReference type="GO" id="GO:0000978">
    <property type="term" value="F:RNA polymerase II cis-regulatory region sequence-specific DNA binding"/>
    <property type="evidence" value="ECO:0007669"/>
    <property type="project" value="TreeGrafter"/>
</dbReference>
<evidence type="ECO:0000256" key="4">
    <source>
        <dbReference type="ARBA" id="ARBA00022833"/>
    </source>
</evidence>
<evidence type="ECO:0000256" key="5">
    <source>
        <dbReference type="PROSITE-ProRule" id="PRU00042"/>
    </source>
</evidence>
<feature type="domain" description="C2H2-type" evidence="7">
    <location>
        <begin position="20"/>
        <end position="47"/>
    </location>
</feature>
<dbReference type="FunFam" id="3.30.160.60:FF:002343">
    <property type="entry name" value="Zinc finger protein 33A"/>
    <property type="match status" value="1"/>
</dbReference>
<dbReference type="GO" id="GO:0008270">
    <property type="term" value="F:zinc ion binding"/>
    <property type="evidence" value="ECO:0007669"/>
    <property type="project" value="UniProtKB-KW"/>
</dbReference>
<name>A0A9W8DU12_9FUNG</name>
<dbReference type="AlphaFoldDB" id="A0A9W8DU12"/>
<evidence type="ECO:0000256" key="2">
    <source>
        <dbReference type="ARBA" id="ARBA00022737"/>
    </source>
</evidence>
<evidence type="ECO:0000259" key="7">
    <source>
        <dbReference type="PROSITE" id="PS50157"/>
    </source>
</evidence>
<evidence type="ECO:0000313" key="9">
    <source>
        <dbReference type="Proteomes" id="UP001150538"/>
    </source>
</evidence>
<dbReference type="PANTHER" id="PTHR23235">
    <property type="entry name" value="KRUEPPEL-LIKE TRANSCRIPTION FACTOR"/>
    <property type="match status" value="1"/>
</dbReference>
<keyword evidence="4" id="KW-0862">Zinc</keyword>
<feature type="compositionally biased region" description="Low complexity" evidence="6">
    <location>
        <begin position="318"/>
        <end position="330"/>
    </location>
</feature>
<organism evidence="8 9">
    <name type="scientific">Mycoemilia scoparia</name>
    <dbReference type="NCBI Taxonomy" id="417184"/>
    <lineage>
        <taxon>Eukaryota</taxon>
        <taxon>Fungi</taxon>
        <taxon>Fungi incertae sedis</taxon>
        <taxon>Zoopagomycota</taxon>
        <taxon>Kickxellomycotina</taxon>
        <taxon>Kickxellomycetes</taxon>
        <taxon>Kickxellales</taxon>
        <taxon>Kickxellaceae</taxon>
        <taxon>Mycoemilia</taxon>
    </lineage>
</organism>
<evidence type="ECO:0000256" key="1">
    <source>
        <dbReference type="ARBA" id="ARBA00022723"/>
    </source>
</evidence>
<keyword evidence="9" id="KW-1185">Reference proteome</keyword>
<sequence>MDILEIIEVNQSHLGKKRSNICSSCNKSFSRLSDLRRHERIHTGDKPYVCHFQGCGKGFVQKSALTVHIRTHTGEKPHVCNIPGCGKRFSDSSSLARHRHIHLGKRSYVCHYPNCNKRYSRKNIFSQHLREHAEGADFHLKTEEHATMTSNSSSPPSKNSTPSIPSTPLINSSFRSASGTFNPSTTTSSPTPTKGNGAHTGFLKGHHAQEHPRRTSSSSHIADFAIYTPESQVGTFYTECNGVLATAPPPQLLSTARLPESNSTTFTMHSYRPEHPITSAFHPVKQEQQYRQQSSLDHFIQSSGTGLVARHGRKHVPRLSLSSRQSSLNNDLDDIPELVPDNSPLGVSHGQYFSMGNFSTQKIPVAAAIHTATPHNSYGFRPY</sequence>
<protein>
    <recommendedName>
        <fullName evidence="7">C2H2-type domain-containing protein</fullName>
    </recommendedName>
</protein>
<dbReference type="SMART" id="SM00355">
    <property type="entry name" value="ZnF_C2H2"/>
    <property type="match status" value="4"/>
</dbReference>
<keyword evidence="2" id="KW-0677">Repeat</keyword>
<feature type="compositionally biased region" description="Polar residues" evidence="6">
    <location>
        <begin position="169"/>
        <end position="182"/>
    </location>
</feature>
<dbReference type="Pfam" id="PF00096">
    <property type="entry name" value="zf-C2H2"/>
    <property type="match status" value="3"/>
</dbReference>
<dbReference type="OrthoDB" id="654211at2759"/>
<evidence type="ECO:0000313" key="8">
    <source>
        <dbReference type="EMBL" id="KAJ1917798.1"/>
    </source>
</evidence>
<gene>
    <name evidence="8" type="ORF">H4219_002988</name>
</gene>
<dbReference type="InterPro" id="IPR013087">
    <property type="entry name" value="Znf_C2H2_type"/>
</dbReference>
<keyword evidence="3 5" id="KW-0863">Zinc-finger</keyword>
<feature type="region of interest" description="Disordered" evidence="6">
    <location>
        <begin position="145"/>
        <end position="221"/>
    </location>
</feature>
<feature type="region of interest" description="Disordered" evidence="6">
    <location>
        <begin position="316"/>
        <end position="335"/>
    </location>
</feature>
<dbReference type="InterPro" id="IPR036236">
    <property type="entry name" value="Znf_C2H2_sf"/>
</dbReference>
<comment type="caution">
    <text evidence="8">The sequence shown here is derived from an EMBL/GenBank/DDBJ whole genome shotgun (WGS) entry which is preliminary data.</text>
</comment>
<dbReference type="PROSITE" id="PS00028">
    <property type="entry name" value="ZINC_FINGER_C2H2_1"/>
    <property type="match status" value="4"/>
</dbReference>
<proteinExistence type="predicted"/>
<dbReference type="FunFam" id="3.30.160.60:FF:000125">
    <property type="entry name" value="Putative zinc finger protein 143"/>
    <property type="match status" value="1"/>
</dbReference>
<feature type="domain" description="C2H2-type" evidence="7">
    <location>
        <begin position="108"/>
        <end position="137"/>
    </location>
</feature>
<keyword evidence="1" id="KW-0479">Metal-binding</keyword>
<reference evidence="8" key="1">
    <citation type="submission" date="2022-07" db="EMBL/GenBank/DDBJ databases">
        <title>Phylogenomic reconstructions and comparative analyses of Kickxellomycotina fungi.</title>
        <authorList>
            <person name="Reynolds N.K."/>
            <person name="Stajich J.E."/>
            <person name="Barry K."/>
            <person name="Grigoriev I.V."/>
            <person name="Crous P."/>
            <person name="Smith M.E."/>
        </authorList>
    </citation>
    <scope>NUCLEOTIDE SEQUENCE</scope>
    <source>
        <strain evidence="8">NBRC 100468</strain>
    </source>
</reference>
<dbReference type="PANTHER" id="PTHR23235:SF120">
    <property type="entry name" value="KRUPPEL-LIKE FACTOR 15"/>
    <property type="match status" value="1"/>
</dbReference>
<dbReference type="EMBL" id="JANBPU010000061">
    <property type="protein sequence ID" value="KAJ1917798.1"/>
    <property type="molecule type" value="Genomic_DNA"/>
</dbReference>
<evidence type="ECO:0000256" key="6">
    <source>
        <dbReference type="SAM" id="MobiDB-lite"/>
    </source>
</evidence>
<accession>A0A9W8DU12</accession>
<feature type="compositionally biased region" description="Low complexity" evidence="6">
    <location>
        <begin position="149"/>
        <end position="168"/>
    </location>
</feature>
<dbReference type="FunFam" id="3.30.160.60:FF:001818">
    <property type="entry name" value="GDNF-inducible zinc finger protein 1 isoform X1"/>
    <property type="match status" value="1"/>
</dbReference>
<dbReference type="Gene3D" id="3.30.160.60">
    <property type="entry name" value="Classic Zinc Finger"/>
    <property type="match status" value="4"/>
</dbReference>
<feature type="domain" description="C2H2-type" evidence="7">
    <location>
        <begin position="48"/>
        <end position="77"/>
    </location>
</feature>
<feature type="domain" description="C2H2-type" evidence="7">
    <location>
        <begin position="78"/>
        <end position="107"/>
    </location>
</feature>
<dbReference type="PROSITE" id="PS50157">
    <property type="entry name" value="ZINC_FINGER_C2H2_2"/>
    <property type="match status" value="4"/>
</dbReference>
<evidence type="ECO:0000256" key="3">
    <source>
        <dbReference type="ARBA" id="ARBA00022771"/>
    </source>
</evidence>
<feature type="compositionally biased region" description="Low complexity" evidence="6">
    <location>
        <begin position="183"/>
        <end position="193"/>
    </location>
</feature>
<dbReference type="Proteomes" id="UP001150538">
    <property type="component" value="Unassembled WGS sequence"/>
</dbReference>